<name>A0ABV4ZB26_9PSED</name>
<dbReference type="EMBL" id="JBHFXX010000013">
    <property type="protein sequence ID" value="MFB3801811.1"/>
    <property type="molecule type" value="Genomic_DNA"/>
</dbReference>
<feature type="region of interest" description="Disordered" evidence="1">
    <location>
        <begin position="15"/>
        <end position="55"/>
    </location>
</feature>
<evidence type="ECO:0000256" key="1">
    <source>
        <dbReference type="SAM" id="MobiDB-lite"/>
    </source>
</evidence>
<dbReference type="Pfam" id="PF07515">
    <property type="entry name" value="TraI_2_C"/>
    <property type="match status" value="1"/>
</dbReference>
<keyword evidence="4" id="KW-1185">Reference proteome</keyword>
<evidence type="ECO:0000259" key="2">
    <source>
        <dbReference type="Pfam" id="PF07515"/>
    </source>
</evidence>
<dbReference type="InterPro" id="IPR036390">
    <property type="entry name" value="WH_DNA-bd_sf"/>
</dbReference>
<evidence type="ECO:0000313" key="4">
    <source>
        <dbReference type="Proteomes" id="UP001577047"/>
    </source>
</evidence>
<dbReference type="InterPro" id="IPR036388">
    <property type="entry name" value="WH-like_DNA-bd_sf"/>
</dbReference>
<accession>A0ABV4ZB26</accession>
<gene>
    <name evidence="3" type="ORF">ACE1YR_15485</name>
</gene>
<proteinExistence type="predicted"/>
<dbReference type="InterPro" id="IPR011093">
    <property type="entry name" value="TraI_2_C"/>
</dbReference>
<reference evidence="3 4" key="1">
    <citation type="submission" date="2024-09" db="EMBL/GenBank/DDBJ databases">
        <authorList>
            <person name="Fullem K."/>
        </authorList>
    </citation>
    <scope>NUCLEOTIDE SEQUENCE [LARGE SCALE GENOMIC DNA]</scope>
    <source>
        <strain evidence="4">K1(2024)</strain>
    </source>
</reference>
<feature type="domain" description="Putative conjugal transfer nickase/helicase TraI C-terminal" evidence="2">
    <location>
        <begin position="82"/>
        <end position="205"/>
    </location>
</feature>
<dbReference type="SUPFAM" id="SSF46785">
    <property type="entry name" value="Winged helix' DNA-binding domain"/>
    <property type="match status" value="1"/>
</dbReference>
<dbReference type="Proteomes" id="UP001577047">
    <property type="component" value="Unassembled WGS sequence"/>
</dbReference>
<dbReference type="Gene3D" id="1.10.10.10">
    <property type="entry name" value="Winged helix-like DNA-binding domain superfamily/Winged helix DNA-binding domain"/>
    <property type="match status" value="1"/>
</dbReference>
<evidence type="ECO:0000313" key="3">
    <source>
        <dbReference type="EMBL" id="MFB3801811.1"/>
    </source>
</evidence>
<dbReference type="RefSeq" id="WP_304484978.1">
    <property type="nucleotide sequence ID" value="NZ_JAUQOQ010000016.1"/>
</dbReference>
<organism evidence="3 4">
    <name type="scientific">Pseudomonas boreofloridensis</name>
    <dbReference type="NCBI Taxonomy" id="3064348"/>
    <lineage>
        <taxon>Bacteria</taxon>
        <taxon>Pseudomonadati</taxon>
        <taxon>Pseudomonadota</taxon>
        <taxon>Gammaproteobacteria</taxon>
        <taxon>Pseudomonadales</taxon>
        <taxon>Pseudomonadaceae</taxon>
        <taxon>Pseudomonas</taxon>
    </lineage>
</organism>
<comment type="caution">
    <text evidence="3">The sequence shown here is derived from an EMBL/GenBank/DDBJ whole genome shotgun (WGS) entry which is preliminary data.</text>
</comment>
<dbReference type="Gene3D" id="2.40.10.200">
    <property type="entry name" value="STY4665 C-terminal domain-like"/>
    <property type="match status" value="1"/>
</dbReference>
<protein>
    <submittedName>
        <fullName evidence="3">Conjugal transfer nickase/helicase domain-containing protein</fullName>
    </submittedName>
</protein>
<sequence length="220" mass="24581">MTFLKLSPALIWGSDERPAPFAGTVTVDPLSDEAPPPGEAEPPVQVESPSTPTAPEEALMDFLPVFLDEAPLPGAGAEDISTGQAFLQWLEQGIRSHRLIVNDAKALVHTVADTLYLATPSILQRYCRVHPDIASLAKQDQQQDWEWLQRQFERQRAHRKQPNGLNIWTCQVTGPRRSRRLHGYLLKDPKDLMGDIAFNNPYLQLLPPEPDPEQTVPPVT</sequence>